<feature type="modified residue" description="4-aspartylphosphate" evidence="2">
    <location>
        <position position="53"/>
    </location>
</feature>
<proteinExistence type="predicted"/>
<keyword evidence="6" id="KW-1185">Reference proteome</keyword>
<dbReference type="PANTHER" id="PTHR44591:SF19">
    <property type="entry name" value="TWO-COMPONENT RESPONSE REGULATOR-RELATED"/>
    <property type="match status" value="1"/>
</dbReference>
<evidence type="ECO:0000259" key="4">
    <source>
        <dbReference type="PROSITE" id="PS50110"/>
    </source>
</evidence>
<dbReference type="GO" id="GO:0000160">
    <property type="term" value="P:phosphorelay signal transduction system"/>
    <property type="evidence" value="ECO:0007669"/>
    <property type="project" value="InterPro"/>
</dbReference>
<accession>A0A516S9S0</accession>
<protein>
    <submittedName>
        <fullName evidence="5">Response regulator</fullName>
    </submittedName>
</protein>
<feature type="coiled-coil region" evidence="3">
    <location>
        <begin position="132"/>
        <end position="159"/>
    </location>
</feature>
<gene>
    <name evidence="5" type="ORF">FNU76_00225</name>
</gene>
<dbReference type="AlphaFoldDB" id="A0A516S9S0"/>
<dbReference type="Pfam" id="PF00072">
    <property type="entry name" value="Response_reg"/>
    <property type="match status" value="1"/>
</dbReference>
<dbReference type="PROSITE" id="PS50110">
    <property type="entry name" value="RESPONSE_REGULATORY"/>
    <property type="match status" value="1"/>
</dbReference>
<evidence type="ECO:0000256" key="1">
    <source>
        <dbReference type="ARBA" id="ARBA00022553"/>
    </source>
</evidence>
<evidence type="ECO:0000256" key="2">
    <source>
        <dbReference type="PROSITE-ProRule" id="PRU00169"/>
    </source>
</evidence>
<keyword evidence="3" id="KW-0175">Coiled coil</keyword>
<keyword evidence="1 2" id="KW-0597">Phosphoprotein</keyword>
<dbReference type="Gene3D" id="3.40.50.2300">
    <property type="match status" value="1"/>
</dbReference>
<dbReference type="InterPro" id="IPR001789">
    <property type="entry name" value="Sig_transdc_resp-reg_receiver"/>
</dbReference>
<dbReference type="RefSeq" id="WP_143855818.1">
    <property type="nucleotide sequence ID" value="NZ_CP041730.1"/>
</dbReference>
<name>A0A516S9S0_9NEIS</name>
<evidence type="ECO:0000313" key="6">
    <source>
        <dbReference type="Proteomes" id="UP000317550"/>
    </source>
</evidence>
<feature type="domain" description="Response regulatory" evidence="4">
    <location>
        <begin position="4"/>
        <end position="119"/>
    </location>
</feature>
<reference evidence="6" key="1">
    <citation type="submission" date="2019-07" db="EMBL/GenBank/DDBJ databases">
        <title>Chitinimonas sp. nov., isolated from Ny-Alesund, arctica soil.</title>
        <authorList>
            <person name="Xu Q."/>
            <person name="Peng F."/>
        </authorList>
    </citation>
    <scope>NUCLEOTIDE SEQUENCE [LARGE SCALE GENOMIC DNA]</scope>
    <source>
        <strain evidence="6">R3-44</strain>
    </source>
</reference>
<sequence length="285" mass="31722">MERTLLLVDDEANIIAALTRLFRREGYTILTADSGESGLLILSKHPVGVIISDQRMLHMKGTEFLSAAKLLQPNCVRIVLSGYTEVNSITDAVNRGSVFRFLTKPWDDQTLLEQVDEAFEQYELKMTNFRLSEELQQKNVALEKTKHQLEIALANVSTERDVGRSILKITQQVLHQAPVAIIGYTLDGTIAVNNQQASRLFPALCPGLDIYSLLPYEVVMALKSNKTAGTYRESENRQFNFKNTPLNANNAVAGMILTFIPQASDRLEYENGGKSASHGRPANPL</sequence>
<dbReference type="CDD" id="cd17569">
    <property type="entry name" value="REC_HupR-like"/>
    <property type="match status" value="1"/>
</dbReference>
<evidence type="ECO:0000256" key="3">
    <source>
        <dbReference type="SAM" id="Coils"/>
    </source>
</evidence>
<dbReference type="InterPro" id="IPR050595">
    <property type="entry name" value="Bact_response_regulator"/>
</dbReference>
<dbReference type="OrthoDB" id="5476461at2"/>
<organism evidence="5 6">
    <name type="scientific">Chitinimonas arctica</name>
    <dbReference type="NCBI Taxonomy" id="2594795"/>
    <lineage>
        <taxon>Bacteria</taxon>
        <taxon>Pseudomonadati</taxon>
        <taxon>Pseudomonadota</taxon>
        <taxon>Betaproteobacteria</taxon>
        <taxon>Neisseriales</taxon>
        <taxon>Chitinibacteraceae</taxon>
        <taxon>Chitinimonas</taxon>
    </lineage>
</organism>
<dbReference type="PANTHER" id="PTHR44591">
    <property type="entry name" value="STRESS RESPONSE REGULATOR PROTEIN 1"/>
    <property type="match status" value="1"/>
</dbReference>
<dbReference type="SUPFAM" id="SSF52172">
    <property type="entry name" value="CheY-like"/>
    <property type="match status" value="1"/>
</dbReference>
<dbReference type="EMBL" id="CP041730">
    <property type="protein sequence ID" value="QDQ24893.1"/>
    <property type="molecule type" value="Genomic_DNA"/>
</dbReference>
<dbReference type="Proteomes" id="UP000317550">
    <property type="component" value="Chromosome"/>
</dbReference>
<dbReference type="InterPro" id="IPR011006">
    <property type="entry name" value="CheY-like_superfamily"/>
</dbReference>
<dbReference type="KEGG" id="cari:FNU76_00225"/>
<dbReference type="SMART" id="SM00448">
    <property type="entry name" value="REC"/>
    <property type="match status" value="1"/>
</dbReference>
<evidence type="ECO:0000313" key="5">
    <source>
        <dbReference type="EMBL" id="QDQ24893.1"/>
    </source>
</evidence>